<evidence type="ECO:0000259" key="3">
    <source>
        <dbReference type="Pfam" id="PF00156"/>
    </source>
</evidence>
<comment type="caution">
    <text evidence="4">The sequence shown here is derived from an EMBL/GenBank/DDBJ whole genome shotgun (WGS) entry which is preliminary data.</text>
</comment>
<dbReference type="PANTHER" id="PTHR43864:SF1">
    <property type="entry name" value="XANTHINE PHOSPHORIBOSYLTRANSFERASE"/>
    <property type="match status" value="1"/>
</dbReference>
<sequence length="196" mass="20948">MPGAGRRCRKMVSVRAELSRRLVEAFRWTDPGPESRHLVSDPSGWWRDPAILAGIGPALAEPFRADPPTVVVAPEVTGLLLGPLVATALGVGFVPAYKNTGGRRIAEPSTWAWTGSDYRGRRLALGVRDRHLGPGDRVLVADDWVATGAQVRAVHEIAALRGATVLGTTCLVAEATPEVAAELRLDHLLTPADLDN</sequence>
<feature type="domain" description="Phosphoribosyltransferase" evidence="3">
    <location>
        <begin position="49"/>
        <end position="176"/>
    </location>
</feature>
<keyword evidence="5" id="KW-1185">Reference proteome</keyword>
<dbReference type="SUPFAM" id="SSF53271">
    <property type="entry name" value="PRTase-like"/>
    <property type="match status" value="1"/>
</dbReference>
<accession>A0ABQ4ETE3</accession>
<proteinExistence type="predicted"/>
<dbReference type="PANTHER" id="PTHR43864">
    <property type="entry name" value="HYPOXANTHINE/GUANINE PHOSPHORIBOSYLTRANSFERASE"/>
    <property type="match status" value="1"/>
</dbReference>
<dbReference type="InterPro" id="IPR029057">
    <property type="entry name" value="PRTase-like"/>
</dbReference>
<name>A0ABQ4ETE3_9ACTN</name>
<evidence type="ECO:0000313" key="4">
    <source>
        <dbReference type="EMBL" id="GIG97917.1"/>
    </source>
</evidence>
<organism evidence="4 5">
    <name type="scientific">Plantactinospora mayteni</name>
    <dbReference type="NCBI Taxonomy" id="566021"/>
    <lineage>
        <taxon>Bacteria</taxon>
        <taxon>Bacillati</taxon>
        <taxon>Actinomycetota</taxon>
        <taxon>Actinomycetes</taxon>
        <taxon>Micromonosporales</taxon>
        <taxon>Micromonosporaceae</taxon>
        <taxon>Plantactinospora</taxon>
    </lineage>
</organism>
<dbReference type="EMBL" id="BONX01000031">
    <property type="protein sequence ID" value="GIG97917.1"/>
    <property type="molecule type" value="Genomic_DNA"/>
</dbReference>
<dbReference type="Gene3D" id="3.40.50.2020">
    <property type="match status" value="1"/>
</dbReference>
<keyword evidence="2" id="KW-0660">Purine salvage</keyword>
<keyword evidence="4" id="KW-0328">Glycosyltransferase</keyword>
<evidence type="ECO:0000256" key="2">
    <source>
        <dbReference type="ARBA" id="ARBA00022726"/>
    </source>
</evidence>
<evidence type="ECO:0000313" key="5">
    <source>
        <dbReference type="Proteomes" id="UP000621500"/>
    </source>
</evidence>
<dbReference type="Proteomes" id="UP000621500">
    <property type="component" value="Unassembled WGS sequence"/>
</dbReference>
<dbReference type="InterPro" id="IPR050118">
    <property type="entry name" value="Pur/Pyrimidine_PRTase"/>
</dbReference>
<dbReference type="GO" id="GO:0016757">
    <property type="term" value="F:glycosyltransferase activity"/>
    <property type="evidence" value="ECO:0007669"/>
    <property type="project" value="UniProtKB-KW"/>
</dbReference>
<evidence type="ECO:0000256" key="1">
    <source>
        <dbReference type="ARBA" id="ARBA00022679"/>
    </source>
</evidence>
<dbReference type="CDD" id="cd06223">
    <property type="entry name" value="PRTases_typeI"/>
    <property type="match status" value="1"/>
</dbReference>
<reference evidence="4 5" key="1">
    <citation type="submission" date="2021-01" db="EMBL/GenBank/DDBJ databases">
        <title>Whole genome shotgun sequence of Plantactinospora mayteni NBRC 109088.</title>
        <authorList>
            <person name="Komaki H."/>
            <person name="Tamura T."/>
        </authorList>
    </citation>
    <scope>NUCLEOTIDE SEQUENCE [LARGE SCALE GENOMIC DNA]</scope>
    <source>
        <strain evidence="4 5">NBRC 109088</strain>
    </source>
</reference>
<protein>
    <submittedName>
        <fullName evidence="4">Adenine phosphoribosyltransferase</fullName>
    </submittedName>
</protein>
<gene>
    <name evidence="4" type="primary">apt_1</name>
    <name evidence="4" type="ORF">Pma05_44900</name>
</gene>
<dbReference type="Pfam" id="PF00156">
    <property type="entry name" value="Pribosyltran"/>
    <property type="match status" value="1"/>
</dbReference>
<keyword evidence="1" id="KW-0808">Transferase</keyword>
<dbReference type="InterPro" id="IPR000836">
    <property type="entry name" value="PRTase_dom"/>
</dbReference>